<dbReference type="Gene3D" id="3.90.50.10">
    <property type="entry name" value="Photosynthetic Reaction Center, subunit H, domain 2"/>
    <property type="match status" value="1"/>
</dbReference>
<dbReference type="GO" id="GO:0019684">
    <property type="term" value="P:photosynthesis, light reaction"/>
    <property type="evidence" value="ECO:0007669"/>
    <property type="project" value="InterPro"/>
</dbReference>
<dbReference type="Pfam" id="PF09557">
    <property type="entry name" value="DUF2382"/>
    <property type="match status" value="1"/>
</dbReference>
<dbReference type="AlphaFoldDB" id="A0A2W5YXW0"/>
<feature type="region of interest" description="Disordered" evidence="1">
    <location>
        <begin position="158"/>
        <end position="189"/>
    </location>
</feature>
<name>A0A2W5YXW0_9BACT</name>
<dbReference type="InterPro" id="IPR011033">
    <property type="entry name" value="PRC_barrel-like_sf"/>
</dbReference>
<sequence>MIDRDGEKLGKLADVYVDDQTGQPVWLLVQTGLFGKKETLAPFAGAITQKDAIQIPYAKDQVSDAPKVEPDVDLDPAEEACLFDHYGVATSGGTAGDGPRPAPAPQIGGDDAMTRSEEELRVGTVRRPSELVRLKKYVVTEPVTTTVPVEREVVRVEREPITEDNVDQAMGGPEISAGEHEVVLSEEEV</sequence>
<evidence type="ECO:0000313" key="4">
    <source>
        <dbReference type="EMBL" id="PZR77752.1"/>
    </source>
</evidence>
<reference evidence="4 5" key="1">
    <citation type="journal article" date="2017" name="Nature">
        <title>Atmospheric trace gases support primary production in Antarctic desert surface soil.</title>
        <authorList>
            <person name="Ji M."/>
            <person name="Greening C."/>
            <person name="Vanwonterghem I."/>
            <person name="Carere C.R."/>
            <person name="Bay S.K."/>
            <person name="Steen J.A."/>
            <person name="Montgomery K."/>
            <person name="Lines T."/>
            <person name="Beardall J."/>
            <person name="van Dorst J."/>
            <person name="Snape I."/>
            <person name="Stott M.B."/>
            <person name="Hugenholtz P."/>
            <person name="Ferrari B.C."/>
        </authorList>
    </citation>
    <scope>NUCLEOTIDE SEQUENCE [LARGE SCALE GENOMIC DNA]</scope>
    <source>
        <strain evidence="4">RRmetagenome_bin12</strain>
    </source>
</reference>
<dbReference type="InterPro" id="IPR014747">
    <property type="entry name" value="Bac_photo_RC_H_C"/>
</dbReference>
<evidence type="ECO:0000256" key="1">
    <source>
        <dbReference type="SAM" id="MobiDB-lite"/>
    </source>
</evidence>
<dbReference type="EMBL" id="QHBU01000283">
    <property type="protein sequence ID" value="PZR77752.1"/>
    <property type="molecule type" value="Genomic_DNA"/>
</dbReference>
<evidence type="ECO:0000313" key="5">
    <source>
        <dbReference type="Proteomes" id="UP000248724"/>
    </source>
</evidence>
<dbReference type="Proteomes" id="UP000248724">
    <property type="component" value="Unassembled WGS sequence"/>
</dbReference>
<protein>
    <submittedName>
        <fullName evidence="4">Photosystem reaction center subunit H</fullName>
    </submittedName>
</protein>
<accession>A0A2W5YXW0</accession>
<evidence type="ECO:0000259" key="2">
    <source>
        <dbReference type="Pfam" id="PF05239"/>
    </source>
</evidence>
<dbReference type="GO" id="GO:0030077">
    <property type="term" value="C:plasma membrane light-harvesting complex"/>
    <property type="evidence" value="ECO:0007669"/>
    <property type="project" value="InterPro"/>
</dbReference>
<gene>
    <name evidence="4" type="ORF">DLM65_14955</name>
</gene>
<dbReference type="PANTHER" id="PTHR38463">
    <property type="entry name" value="STRESS RESPONSE PROTEIN YSNF"/>
    <property type="match status" value="1"/>
</dbReference>
<organism evidence="4 5">
    <name type="scientific">Candidatus Aeolococcus gillhamiae</name>
    <dbReference type="NCBI Taxonomy" id="3127015"/>
    <lineage>
        <taxon>Bacteria</taxon>
        <taxon>Bacillati</taxon>
        <taxon>Candidatus Dormiibacterota</taxon>
        <taxon>Candidatus Dormibacteria</taxon>
        <taxon>Candidatus Aeolococcales</taxon>
        <taxon>Candidatus Aeolococcaceae</taxon>
        <taxon>Candidatus Aeolococcus</taxon>
    </lineage>
</organism>
<feature type="region of interest" description="Disordered" evidence="1">
    <location>
        <begin position="91"/>
        <end position="111"/>
    </location>
</feature>
<feature type="domain" description="PRC-barrel" evidence="2">
    <location>
        <begin position="2"/>
        <end position="61"/>
    </location>
</feature>
<comment type="caution">
    <text evidence="4">The sequence shown here is derived from an EMBL/GenBank/DDBJ whole genome shotgun (WGS) entry which is preliminary data.</text>
</comment>
<dbReference type="InterPro" id="IPR052967">
    <property type="entry name" value="Stress_Response_Assoc"/>
</dbReference>
<evidence type="ECO:0000259" key="3">
    <source>
        <dbReference type="Pfam" id="PF09557"/>
    </source>
</evidence>
<dbReference type="InterPro" id="IPR027275">
    <property type="entry name" value="PRC-brl_dom"/>
</dbReference>
<feature type="non-terminal residue" evidence="4">
    <location>
        <position position="189"/>
    </location>
</feature>
<dbReference type="Pfam" id="PF05239">
    <property type="entry name" value="PRC"/>
    <property type="match status" value="1"/>
</dbReference>
<dbReference type="InterPro" id="IPR019060">
    <property type="entry name" value="DUF2382"/>
</dbReference>
<proteinExistence type="predicted"/>
<dbReference type="SUPFAM" id="SSF50346">
    <property type="entry name" value="PRC-barrel domain"/>
    <property type="match status" value="1"/>
</dbReference>
<dbReference type="PANTHER" id="PTHR38463:SF1">
    <property type="entry name" value="STRESS RESPONSE PROTEIN YSNF"/>
    <property type="match status" value="1"/>
</dbReference>
<feature type="domain" description="DUF2382" evidence="3">
    <location>
        <begin position="113"/>
        <end position="189"/>
    </location>
</feature>